<feature type="domain" description="L,D-TPase catalytic" evidence="8">
    <location>
        <begin position="80"/>
        <end position="212"/>
    </location>
</feature>
<keyword evidence="10" id="KW-1185">Reference proteome</keyword>
<dbReference type="GO" id="GO:0071555">
    <property type="term" value="P:cell wall organization"/>
    <property type="evidence" value="ECO:0007669"/>
    <property type="project" value="UniProtKB-UniRule"/>
</dbReference>
<sequence>MATVLYNIFNLKALDSTKSAAVLIFILVMAGLLILQRFTRKMFKEKQMEYERVKLAYKEKNKLLKDIFTSKNVKYPPKSIFIRVFKEEGILELWSSSKDKPYTLVKSYPVSKSSGVLGPKRKEGDKQVPEGFYFIDYFNPLSKYYLSLSINYPNESDMILGYRENPGGDIFIHGGSSTIGCIPINDDGIKELYIAAVEAVSQGQDRIEVHIFPKIMDDIGFRELQERHKDDAELLYFWENIKAGYDAFESTKTLPVINIGRDGRYIINIKKL</sequence>
<gene>
    <name evidence="9" type="ORF">OXPF_12620</name>
</gene>
<comment type="caution">
    <text evidence="9">The sequence shown here is derived from an EMBL/GenBank/DDBJ whole genome shotgun (WGS) entry which is preliminary data.</text>
</comment>
<evidence type="ECO:0000256" key="2">
    <source>
        <dbReference type="ARBA" id="ARBA00022679"/>
    </source>
</evidence>
<keyword evidence="7" id="KW-0812">Transmembrane</keyword>
<accession>A0A0P8YD32</accession>
<dbReference type="STRING" id="36849.OXPF_12620"/>
<evidence type="ECO:0000313" key="9">
    <source>
        <dbReference type="EMBL" id="KPU45135.1"/>
    </source>
</evidence>
<evidence type="ECO:0000259" key="8">
    <source>
        <dbReference type="PROSITE" id="PS52029"/>
    </source>
</evidence>
<dbReference type="UniPathway" id="UPA00219"/>
<feature type="transmembrane region" description="Helical" evidence="7">
    <location>
        <begin position="20"/>
        <end position="38"/>
    </location>
</feature>
<keyword evidence="4 6" id="KW-0573">Peptidoglycan synthesis</keyword>
<evidence type="ECO:0000256" key="6">
    <source>
        <dbReference type="PROSITE-ProRule" id="PRU01373"/>
    </source>
</evidence>
<evidence type="ECO:0000256" key="5">
    <source>
        <dbReference type="ARBA" id="ARBA00023316"/>
    </source>
</evidence>
<reference evidence="9 10" key="1">
    <citation type="submission" date="2015-09" db="EMBL/GenBank/DDBJ databases">
        <title>Genome sequence of Oxobacter pfennigii DSM 3222.</title>
        <authorList>
            <person name="Poehlein A."/>
            <person name="Bengelsdorf F.R."/>
            <person name="Schiel-Bengelsdorf B."/>
            <person name="Duerre P."/>
            <person name="Daniel R."/>
        </authorList>
    </citation>
    <scope>NUCLEOTIDE SEQUENCE [LARGE SCALE GENOMIC DNA]</scope>
    <source>
        <strain evidence="9 10">DSM 3222</strain>
    </source>
</reference>
<dbReference type="RefSeq" id="WP_201779681.1">
    <property type="nucleotide sequence ID" value="NZ_LKET01000027.1"/>
</dbReference>
<feature type="active site" description="Proton donor/acceptor" evidence="6">
    <location>
        <position position="173"/>
    </location>
</feature>
<dbReference type="InterPro" id="IPR038063">
    <property type="entry name" value="Transpep_catalytic_dom"/>
</dbReference>
<dbReference type="SUPFAM" id="SSF141523">
    <property type="entry name" value="L,D-transpeptidase catalytic domain-like"/>
    <property type="match status" value="1"/>
</dbReference>
<comment type="pathway">
    <text evidence="1 6">Cell wall biogenesis; peptidoglycan biosynthesis.</text>
</comment>
<dbReference type="PROSITE" id="PS52029">
    <property type="entry name" value="LD_TPASE"/>
    <property type="match status" value="1"/>
</dbReference>
<evidence type="ECO:0000256" key="4">
    <source>
        <dbReference type="ARBA" id="ARBA00022984"/>
    </source>
</evidence>
<evidence type="ECO:0000313" key="10">
    <source>
        <dbReference type="Proteomes" id="UP000050326"/>
    </source>
</evidence>
<dbReference type="GO" id="GO:0008360">
    <property type="term" value="P:regulation of cell shape"/>
    <property type="evidence" value="ECO:0007669"/>
    <property type="project" value="UniProtKB-UniRule"/>
</dbReference>
<name>A0A0P8YD32_9CLOT</name>
<feature type="active site" description="Nucleophile" evidence="6">
    <location>
        <position position="181"/>
    </location>
</feature>
<dbReference type="GO" id="GO:0016740">
    <property type="term" value="F:transferase activity"/>
    <property type="evidence" value="ECO:0007669"/>
    <property type="project" value="UniProtKB-KW"/>
</dbReference>
<keyword evidence="2" id="KW-0808">Transferase</keyword>
<proteinExistence type="predicted"/>
<keyword evidence="3 6" id="KW-0133">Cell shape</keyword>
<dbReference type="GO" id="GO:0009252">
    <property type="term" value="P:peptidoglycan biosynthetic process"/>
    <property type="evidence" value="ECO:0007669"/>
    <property type="project" value="UniProtKB-UniPathway"/>
</dbReference>
<dbReference type="EMBL" id="LKET01000027">
    <property type="protein sequence ID" value="KPU45135.1"/>
    <property type="molecule type" value="Genomic_DNA"/>
</dbReference>
<keyword evidence="7" id="KW-0472">Membrane</keyword>
<protein>
    <recommendedName>
        <fullName evidence="8">L,D-TPase catalytic domain-containing protein</fullName>
    </recommendedName>
</protein>
<dbReference type="PANTHER" id="PTHR36699:SF1">
    <property type="entry name" value="L,D-TRANSPEPTIDASE YAFK-RELATED"/>
    <property type="match status" value="1"/>
</dbReference>
<organism evidence="9 10">
    <name type="scientific">Oxobacter pfennigii</name>
    <dbReference type="NCBI Taxonomy" id="36849"/>
    <lineage>
        <taxon>Bacteria</taxon>
        <taxon>Bacillati</taxon>
        <taxon>Bacillota</taxon>
        <taxon>Clostridia</taxon>
        <taxon>Eubacteriales</taxon>
        <taxon>Clostridiaceae</taxon>
        <taxon>Oxobacter</taxon>
    </lineage>
</organism>
<dbReference type="InterPro" id="IPR005490">
    <property type="entry name" value="LD_TPept_cat_dom"/>
</dbReference>
<dbReference type="Pfam" id="PF03734">
    <property type="entry name" value="YkuD"/>
    <property type="match status" value="1"/>
</dbReference>
<dbReference type="AlphaFoldDB" id="A0A0P8YD32"/>
<keyword evidence="7" id="KW-1133">Transmembrane helix</keyword>
<dbReference type="Proteomes" id="UP000050326">
    <property type="component" value="Unassembled WGS sequence"/>
</dbReference>
<dbReference type="CDD" id="cd16913">
    <property type="entry name" value="YkuD_like"/>
    <property type="match status" value="1"/>
</dbReference>
<evidence type="ECO:0000256" key="1">
    <source>
        <dbReference type="ARBA" id="ARBA00004752"/>
    </source>
</evidence>
<evidence type="ECO:0000256" key="7">
    <source>
        <dbReference type="SAM" id="Phobius"/>
    </source>
</evidence>
<dbReference type="PATRIC" id="fig|36849.3.peg.1344"/>
<keyword evidence="5 6" id="KW-0961">Cell wall biogenesis/degradation</keyword>
<dbReference type="PANTHER" id="PTHR36699">
    <property type="entry name" value="LD-TRANSPEPTIDASE"/>
    <property type="match status" value="1"/>
</dbReference>
<evidence type="ECO:0000256" key="3">
    <source>
        <dbReference type="ARBA" id="ARBA00022960"/>
    </source>
</evidence>